<keyword evidence="1" id="KW-1133">Transmembrane helix</keyword>
<organism evidence="2 3">
    <name type="scientific">Rhodopirellula baltica SWK14</name>
    <dbReference type="NCBI Taxonomy" id="993516"/>
    <lineage>
        <taxon>Bacteria</taxon>
        <taxon>Pseudomonadati</taxon>
        <taxon>Planctomycetota</taxon>
        <taxon>Planctomycetia</taxon>
        <taxon>Pirellulales</taxon>
        <taxon>Pirellulaceae</taxon>
        <taxon>Rhodopirellula</taxon>
    </lineage>
</organism>
<sequence length="41" mass="4692">MLFLLVVGSTILVALFGLLVGHYFAMWRDHGWTHIFDELDG</sequence>
<protein>
    <submittedName>
        <fullName evidence="2">Uncharacterized protein</fullName>
    </submittedName>
</protein>
<evidence type="ECO:0000313" key="2">
    <source>
        <dbReference type="EMBL" id="ELP32391.1"/>
    </source>
</evidence>
<gene>
    <name evidence="2" type="ORF">RBSWK_03695</name>
</gene>
<name>L7CH53_RHOBT</name>
<dbReference type="AlphaFoldDB" id="L7CH53"/>
<proteinExistence type="predicted"/>
<evidence type="ECO:0000256" key="1">
    <source>
        <dbReference type="SAM" id="Phobius"/>
    </source>
</evidence>
<reference evidence="2 3" key="1">
    <citation type="journal article" date="2013" name="Mar. Genomics">
        <title>Expression of sulfatases in Rhodopirellula baltica and the diversity of sulfatases in the genus Rhodopirellula.</title>
        <authorList>
            <person name="Wegner C.E."/>
            <person name="Richter-Heitmann T."/>
            <person name="Klindworth A."/>
            <person name="Klockow C."/>
            <person name="Richter M."/>
            <person name="Achstetter T."/>
            <person name="Glockner F.O."/>
            <person name="Harder J."/>
        </authorList>
    </citation>
    <scope>NUCLEOTIDE SEQUENCE [LARGE SCALE GENOMIC DNA]</scope>
    <source>
        <strain evidence="2 3">SWK14</strain>
    </source>
</reference>
<accession>L7CH53</accession>
<keyword evidence="1" id="KW-0812">Transmembrane</keyword>
<dbReference type="Proteomes" id="UP000010959">
    <property type="component" value="Unassembled WGS sequence"/>
</dbReference>
<keyword evidence="1" id="KW-0472">Membrane</keyword>
<evidence type="ECO:0000313" key="3">
    <source>
        <dbReference type="Proteomes" id="UP000010959"/>
    </source>
</evidence>
<feature type="transmembrane region" description="Helical" evidence="1">
    <location>
        <begin position="6"/>
        <end position="25"/>
    </location>
</feature>
<dbReference type="EMBL" id="AMWG01000105">
    <property type="protein sequence ID" value="ELP32391.1"/>
    <property type="molecule type" value="Genomic_DNA"/>
</dbReference>
<comment type="caution">
    <text evidence="2">The sequence shown here is derived from an EMBL/GenBank/DDBJ whole genome shotgun (WGS) entry which is preliminary data.</text>
</comment>